<gene>
    <name evidence="1" type="ORF">HPP92_006528</name>
</gene>
<sequence length="90" mass="10460">MEKDKVMKCYEVIQDMQAGGDEEFFGFQGTTNSRIFLKKTMDEALQRRGSFNYSKSTKYGATWSANTSNDHERLKVIKESDHPLCFFPFD</sequence>
<dbReference type="Proteomes" id="UP000636800">
    <property type="component" value="Chromosome 2"/>
</dbReference>
<name>A0A835RIW3_VANPL</name>
<dbReference type="AlphaFoldDB" id="A0A835RIW3"/>
<dbReference type="EMBL" id="JADCNL010000002">
    <property type="protein sequence ID" value="KAG0493130.1"/>
    <property type="molecule type" value="Genomic_DNA"/>
</dbReference>
<proteinExistence type="predicted"/>
<keyword evidence="2" id="KW-1185">Reference proteome</keyword>
<protein>
    <submittedName>
        <fullName evidence="1">Uncharacterized protein</fullName>
    </submittedName>
</protein>
<reference evidence="1 2" key="1">
    <citation type="journal article" date="2020" name="Nat. Food">
        <title>A phased Vanilla planifolia genome enables genetic improvement of flavour and production.</title>
        <authorList>
            <person name="Hasing T."/>
            <person name="Tang H."/>
            <person name="Brym M."/>
            <person name="Khazi F."/>
            <person name="Huang T."/>
            <person name="Chambers A.H."/>
        </authorList>
    </citation>
    <scope>NUCLEOTIDE SEQUENCE [LARGE SCALE GENOMIC DNA]</scope>
    <source>
        <tissue evidence="1">Leaf</tissue>
    </source>
</reference>
<dbReference type="OrthoDB" id="1925408at2759"/>
<evidence type="ECO:0000313" key="1">
    <source>
        <dbReference type="EMBL" id="KAG0493130.1"/>
    </source>
</evidence>
<accession>A0A835RIW3</accession>
<evidence type="ECO:0000313" key="2">
    <source>
        <dbReference type="Proteomes" id="UP000636800"/>
    </source>
</evidence>
<organism evidence="1 2">
    <name type="scientific">Vanilla planifolia</name>
    <name type="common">Vanilla</name>
    <dbReference type="NCBI Taxonomy" id="51239"/>
    <lineage>
        <taxon>Eukaryota</taxon>
        <taxon>Viridiplantae</taxon>
        <taxon>Streptophyta</taxon>
        <taxon>Embryophyta</taxon>
        <taxon>Tracheophyta</taxon>
        <taxon>Spermatophyta</taxon>
        <taxon>Magnoliopsida</taxon>
        <taxon>Liliopsida</taxon>
        <taxon>Asparagales</taxon>
        <taxon>Orchidaceae</taxon>
        <taxon>Vanilloideae</taxon>
        <taxon>Vanilleae</taxon>
        <taxon>Vanilla</taxon>
    </lineage>
</organism>
<comment type="caution">
    <text evidence="1">The sequence shown here is derived from an EMBL/GenBank/DDBJ whole genome shotgun (WGS) entry which is preliminary data.</text>
</comment>